<dbReference type="PANTHER" id="PTHR22990">
    <property type="entry name" value="F-BOX ONLY PROTEIN"/>
    <property type="match status" value="1"/>
</dbReference>
<organism evidence="5 6">
    <name type="scientific">Sphingomonas colocasiae</name>
    <dbReference type="NCBI Taxonomy" id="1848973"/>
    <lineage>
        <taxon>Bacteria</taxon>
        <taxon>Pseudomonadati</taxon>
        <taxon>Pseudomonadota</taxon>
        <taxon>Alphaproteobacteria</taxon>
        <taxon>Sphingomonadales</taxon>
        <taxon>Sphingomonadaceae</taxon>
        <taxon>Sphingomonas</taxon>
    </lineage>
</organism>
<keyword evidence="3" id="KW-0833">Ubl conjugation pathway</keyword>
<protein>
    <submittedName>
        <fullName evidence="5">Right-handed parallel beta-helix repeat-containing protein</fullName>
    </submittedName>
</protein>
<dbReference type="SUPFAM" id="SSF51126">
    <property type="entry name" value="Pectin lyase-like"/>
    <property type="match status" value="4"/>
</dbReference>
<dbReference type="InterPro" id="IPR039448">
    <property type="entry name" value="Beta_helix"/>
</dbReference>
<evidence type="ECO:0000256" key="1">
    <source>
        <dbReference type="ARBA" id="ARBA00004906"/>
    </source>
</evidence>
<evidence type="ECO:0000256" key="3">
    <source>
        <dbReference type="ARBA" id="ARBA00022786"/>
    </source>
</evidence>
<accession>A0ABS7PVH1</accession>
<evidence type="ECO:0000256" key="2">
    <source>
        <dbReference type="ARBA" id="ARBA00022737"/>
    </source>
</evidence>
<evidence type="ECO:0000313" key="6">
    <source>
        <dbReference type="Proteomes" id="UP000706039"/>
    </source>
</evidence>
<reference evidence="5 6" key="1">
    <citation type="submission" date="2021-08" db="EMBL/GenBank/DDBJ databases">
        <authorList>
            <person name="Tuo L."/>
        </authorList>
    </citation>
    <scope>NUCLEOTIDE SEQUENCE [LARGE SCALE GENOMIC DNA]</scope>
    <source>
        <strain evidence="5 6">JCM 31229</strain>
    </source>
</reference>
<dbReference type="NCBIfam" id="TIGR03804">
    <property type="entry name" value="para_beta_helix"/>
    <property type="match status" value="1"/>
</dbReference>
<dbReference type="PANTHER" id="PTHR22990:SF15">
    <property type="entry name" value="F-BOX ONLY PROTEIN 10"/>
    <property type="match status" value="1"/>
</dbReference>
<evidence type="ECO:0000313" key="5">
    <source>
        <dbReference type="EMBL" id="MBY8825357.1"/>
    </source>
</evidence>
<keyword evidence="6" id="KW-1185">Reference proteome</keyword>
<comment type="caution">
    <text evidence="5">The sequence shown here is derived from an EMBL/GenBank/DDBJ whole genome shotgun (WGS) entry which is preliminary data.</text>
</comment>
<dbReference type="Pfam" id="PF13229">
    <property type="entry name" value="Beta_helix"/>
    <property type="match status" value="3"/>
</dbReference>
<dbReference type="InterPro" id="IPR012334">
    <property type="entry name" value="Pectin_lyas_fold"/>
</dbReference>
<comment type="pathway">
    <text evidence="1">Protein modification; protein ubiquitination.</text>
</comment>
<dbReference type="InterPro" id="IPR006626">
    <property type="entry name" value="PbH1"/>
</dbReference>
<name>A0ABS7PVH1_9SPHN</name>
<dbReference type="InterPro" id="IPR011050">
    <property type="entry name" value="Pectin_lyase_fold/virulence"/>
</dbReference>
<dbReference type="InterPro" id="IPR022441">
    <property type="entry name" value="Para_beta_helix_rpt-2"/>
</dbReference>
<feature type="domain" description="Right handed beta helix" evidence="4">
    <location>
        <begin position="149"/>
        <end position="303"/>
    </location>
</feature>
<dbReference type="RefSeq" id="WP_222992445.1">
    <property type="nucleotide sequence ID" value="NZ_JAINVV010000011.1"/>
</dbReference>
<feature type="domain" description="Right handed beta helix" evidence="4">
    <location>
        <begin position="528"/>
        <end position="673"/>
    </location>
</feature>
<dbReference type="InterPro" id="IPR051550">
    <property type="entry name" value="SCF-Subunits/Alg-Epimerases"/>
</dbReference>
<sequence>MTIFDIGEADGWAAIADALAGAAPGDRVEIGPGTYRGAKGLRVPAGVTLHGAAALLEYTGPDAAISAVGADDVVITGIRLNMLRLAASAPVAPVITPAQKSGFTLPYRFESAYVPTSSAQRSGIALTRASGARVEDCHVTAIRGIDCCIIFSLSSDVHARGNVTRGGRSGIKLIGSTGLIEDNDCAESDNAGIELHHDHAPVPPPTRAILRDNRCGDNRKFGIAVTSAHAERMIGNQCNGNGETGIFLSRCPNSRDVPARAHIDGNSCCGNARFGIALSACDETLVQGNQCSDNGLCGIQLENDAVLHAHVGNAIITGNIASDNRQYGILVMSSTSELIGDNDCSSNVVGGISIQRARHSPGIPGSATIRSNICSNSGEGSGIVVLSSACPEIADNDCHGNAQSGIVITQDDMDQHLPSRASINGNRCNDNGLDGILITWSACDIVQNNDCMRNSTGIFLTQAQATPGTRSIVPLIGNRCGHNRASGIVLGSTASTLIKDNDCFDNAEHGICLSRGVSADEPPTTAPVQANHCRDNGKCGILLISSSSDGIDDNLCSGNGIHGICLEPGNQTPAHSSAAPIRANRLWGNTRSGIALLSSESQGIDGNQCWENDNHGIVLDRADVSPQTPSRATITRNICRHNQLCGIILVSSESPDLADNACWGQPRSGIDLERRVNGISAPSLASIRGNQCHHNGHSGINMLSSSAPAIAENHCWSNGWHGIILQRQDISLDNPSSAPVIANLCHNNQQSGILLVSAESDGIEGNHLSGNSADLNFAIHKPDGNAVVEPYLPAADNRFGDDAETVPTGMMGDAAMAIENDGHSPAQARAIVRYLASAGCPDCFAAALSSNRAGAPAARRKQDDPTGDRHRHFQVRMHDGRPQFEPAIAKHRSELASIGTVLQQLKAALQAGFEPKPAWFGLVTADDAAIDQIADLAQNSEAAAPQKSKWGRRPIHALQRFDHGPRNALDGTQPETGLFEAQLAGSRRWGDRLAATARLPELWIAALVPIAVWRLFPGWTHQQVAAIGKWLAGGIGNWATLVAGLIIAASALIGYANLRLPRILAYRQDPLAWAAGLANALFSVIQIKDPWESVSRKFGTQIRTHIVAPIADRAWLHWVRRKLFRHGPGVYPIVITHVEQWQDRDLARLERLACSLPKGVNLCCIVQMDGRVCVHPAMLAVAGAPWSTGFTLLLNDHDEALRLDLDAVHAACADAGEPMLDLLGPAENSDELTRQEFRGSLTDDEWWPLDLLPSLSIGSAPTGKFSLRRTIMRGVGAPLIAELERYERLFVARTPERSWSEPGVLELFTFAAQAPSLRVYQTERGRQRFERIAGRVGRRNAVARLVAGLWHDPADTMEYIASALACGIAHHQAVAIEAIPQARDRGRAIVAERAFEAIIFLAGDLDRVMATGCAVHGHEALDRNWQTLFAMFEEAAAEQEDAASIARLYGPCLGAWSAHRPDDCGGIVAQDLDRILSRHAEKREQAATRSIRDVAVEGLVRDLDFMSVMDVELALQTITRMRAQQWRLLPRALADGVEDAAADIRSRGRSLGQLLDGAVTDTDLELIISLHSAWPERVIYALSHIAIDHARRASADWRADPDYGRTLHHVGRTCAYVASRLSTALNAGGLESRLRADLNLLMQAPRRDGAAAHAWLATGTAGERLLQLLEQSGARSTVIPNVIDQELERLLLIAETIVARTIRPTASPRTDG</sequence>
<dbReference type="EMBL" id="JAINVV010000011">
    <property type="protein sequence ID" value="MBY8825357.1"/>
    <property type="molecule type" value="Genomic_DNA"/>
</dbReference>
<dbReference type="Gene3D" id="2.160.20.10">
    <property type="entry name" value="Single-stranded right-handed beta-helix, Pectin lyase-like"/>
    <property type="match status" value="5"/>
</dbReference>
<keyword evidence="2" id="KW-0677">Repeat</keyword>
<feature type="domain" description="Right handed beta helix" evidence="4">
    <location>
        <begin position="367"/>
        <end position="517"/>
    </location>
</feature>
<gene>
    <name evidence="5" type="ORF">K7G82_23840</name>
</gene>
<proteinExistence type="predicted"/>
<dbReference type="SMART" id="SM00710">
    <property type="entry name" value="PbH1"/>
    <property type="match status" value="15"/>
</dbReference>
<evidence type="ECO:0000259" key="4">
    <source>
        <dbReference type="Pfam" id="PF13229"/>
    </source>
</evidence>
<dbReference type="Proteomes" id="UP000706039">
    <property type="component" value="Unassembled WGS sequence"/>
</dbReference>